<dbReference type="AlphaFoldDB" id="A0A5C5ZNQ3"/>
<sequence precursor="true">MLTSIRCVAIAAIATLATSQVALAAIHFEGFEDPGWAPGGASWNNFSGGSIQRVASGGGIAGVASASGSAHAEIYDLQVGADVFGDPSLGARSPYTQFGGYSSSFGSGFTASLAVYLDPAAWTDGQGFDYSVAVNNQSGVHLRDFIFHVGKDGGDLKVNASNNTDLAFNAFKLNTENAGDFSTVTGPGWYSLEHAFYNVGGFLTVDFNLLDAGGTLLHSITRTTSDSIATTVGGNRYGYMAYNNIEGLAIDNTSLSANGGVIPEATAAVVWVGLSLVGGLRFRQRGSVKTA</sequence>
<accession>A0A5C5ZNQ3</accession>
<evidence type="ECO:0008006" key="4">
    <source>
        <dbReference type="Google" id="ProtNLM"/>
    </source>
</evidence>
<protein>
    <recommendedName>
        <fullName evidence="4">PEP-CTERM protein-sorting domain-containing protein</fullName>
    </recommendedName>
</protein>
<comment type="caution">
    <text evidence="2">The sequence shown here is derived from an EMBL/GenBank/DDBJ whole genome shotgun (WGS) entry which is preliminary data.</text>
</comment>
<dbReference type="EMBL" id="SJPQ01000002">
    <property type="protein sequence ID" value="TWT88820.1"/>
    <property type="molecule type" value="Genomic_DNA"/>
</dbReference>
<evidence type="ECO:0000313" key="2">
    <source>
        <dbReference type="EMBL" id="TWT88820.1"/>
    </source>
</evidence>
<reference evidence="2 3" key="1">
    <citation type="submission" date="2019-02" db="EMBL/GenBank/DDBJ databases">
        <title>Deep-cultivation of Planctomycetes and their phenomic and genomic characterization uncovers novel biology.</title>
        <authorList>
            <person name="Wiegand S."/>
            <person name="Jogler M."/>
            <person name="Boedeker C."/>
            <person name="Pinto D."/>
            <person name="Vollmers J."/>
            <person name="Rivas-Marin E."/>
            <person name="Kohn T."/>
            <person name="Peeters S.H."/>
            <person name="Heuer A."/>
            <person name="Rast P."/>
            <person name="Oberbeckmann S."/>
            <person name="Bunk B."/>
            <person name="Jeske O."/>
            <person name="Meyerdierks A."/>
            <person name="Storesund J.E."/>
            <person name="Kallscheuer N."/>
            <person name="Luecker S."/>
            <person name="Lage O.M."/>
            <person name="Pohl T."/>
            <person name="Merkel B.J."/>
            <person name="Hornburger P."/>
            <person name="Mueller R.-W."/>
            <person name="Bruemmer F."/>
            <person name="Labrenz M."/>
            <person name="Spormann A.M."/>
            <person name="Op Den Camp H."/>
            <person name="Overmann J."/>
            <person name="Amann R."/>
            <person name="Jetten M.S.M."/>
            <person name="Mascher T."/>
            <person name="Medema M.H."/>
            <person name="Devos D.P."/>
            <person name="Kaster A.-K."/>
            <person name="Ovreas L."/>
            <person name="Rohde M."/>
            <person name="Galperin M.Y."/>
            <person name="Jogler C."/>
        </authorList>
    </citation>
    <scope>NUCLEOTIDE SEQUENCE [LARGE SCALE GENOMIC DNA]</scope>
    <source>
        <strain evidence="2 3">Mal64</strain>
    </source>
</reference>
<evidence type="ECO:0000313" key="3">
    <source>
        <dbReference type="Proteomes" id="UP000315440"/>
    </source>
</evidence>
<name>A0A5C5ZNQ3_9BACT</name>
<gene>
    <name evidence="2" type="ORF">Mal64_23080</name>
</gene>
<organism evidence="2 3">
    <name type="scientific">Pseudobythopirellula maris</name>
    <dbReference type="NCBI Taxonomy" id="2527991"/>
    <lineage>
        <taxon>Bacteria</taxon>
        <taxon>Pseudomonadati</taxon>
        <taxon>Planctomycetota</taxon>
        <taxon>Planctomycetia</taxon>
        <taxon>Pirellulales</taxon>
        <taxon>Lacipirellulaceae</taxon>
        <taxon>Pseudobythopirellula</taxon>
    </lineage>
</organism>
<feature type="signal peptide" evidence="1">
    <location>
        <begin position="1"/>
        <end position="24"/>
    </location>
</feature>
<keyword evidence="1" id="KW-0732">Signal</keyword>
<feature type="chain" id="PRO_5022707541" description="PEP-CTERM protein-sorting domain-containing protein" evidence="1">
    <location>
        <begin position="25"/>
        <end position="291"/>
    </location>
</feature>
<evidence type="ECO:0000256" key="1">
    <source>
        <dbReference type="SAM" id="SignalP"/>
    </source>
</evidence>
<dbReference type="Proteomes" id="UP000315440">
    <property type="component" value="Unassembled WGS sequence"/>
</dbReference>
<keyword evidence="3" id="KW-1185">Reference proteome</keyword>
<proteinExistence type="predicted"/>